<dbReference type="SFLD" id="SFLDS00029">
    <property type="entry name" value="Radical_SAM"/>
    <property type="match status" value="1"/>
</dbReference>
<sequence length="402" mass="44017">MNIENHPCFNPNACKRFGRVHLPVAPRCNIQCNFCNRKFDCVNESRPGVSSGILSPFQAMVYLDRVMARKKNISVVGIAGPGDPFANPEETLTTLEMVSKKYPEMLLCLATNGLNLPDYLDDVARFKVSHVSITINAVDPKISEKIYAWVRFGKKSLSPEKGARLLLEKQLASVAGLKERGVIVKVNTIVLPGINDHHVVEIARQMAKLDVDLLNCMPYYPNEGANFSHLLEPTRDQIAKIQAGAKVHIPQMMHCKRCRADAVGLLDEPTDMGLMDSLVECASLAEPSEIEILPPAAPHVAVPDGVESDAAAPYVAVATREGVLVNQHLGEARKVSVYDISGEKPVLLEQRRLPPPGGMDLRWQAMADILSDCHLILVSGIGDAPKRVLTQQGFEILLVDGL</sequence>
<dbReference type="InterPro" id="IPR007197">
    <property type="entry name" value="rSAM"/>
</dbReference>
<dbReference type="SUPFAM" id="SSF53146">
    <property type="entry name" value="Nitrogenase accessory factor-like"/>
    <property type="match status" value="1"/>
</dbReference>
<dbReference type="InterPro" id="IPR058240">
    <property type="entry name" value="rSAM_sf"/>
</dbReference>
<evidence type="ECO:0000259" key="15">
    <source>
        <dbReference type="PROSITE" id="PS51918"/>
    </source>
</evidence>
<dbReference type="InterPro" id="IPR003731">
    <property type="entry name" value="Di-Nase_FeMo-co_biosynth"/>
</dbReference>
<evidence type="ECO:0000256" key="6">
    <source>
        <dbReference type="ARBA" id="ARBA00022485"/>
    </source>
</evidence>
<feature type="domain" description="Radical SAM core" evidence="15">
    <location>
        <begin position="14"/>
        <end position="259"/>
    </location>
</feature>
<dbReference type="CDD" id="cd01335">
    <property type="entry name" value="Radical_SAM"/>
    <property type="match status" value="1"/>
</dbReference>
<comment type="similarity">
    <text evidence="4">Belongs to the radical SAM superfamily. NifB family.</text>
</comment>
<gene>
    <name evidence="16" type="primary">nifB</name>
    <name evidence="16" type="ORF">H0S81_02435</name>
</gene>
<name>A0A931G807_9BACT</name>
<evidence type="ECO:0000256" key="1">
    <source>
        <dbReference type="ARBA" id="ARBA00001966"/>
    </source>
</evidence>
<dbReference type="PROSITE" id="PS51918">
    <property type="entry name" value="RADICAL_SAM"/>
    <property type="match status" value="1"/>
</dbReference>
<dbReference type="GO" id="GO:0016829">
    <property type="term" value="F:lyase activity"/>
    <property type="evidence" value="ECO:0007669"/>
    <property type="project" value="UniProtKB-KW"/>
</dbReference>
<keyword evidence="9" id="KW-0408">Iron</keyword>
<comment type="cofactor">
    <cofactor evidence="1">
        <name>[4Fe-4S] cluster</name>
        <dbReference type="ChEBI" id="CHEBI:49883"/>
    </cofactor>
</comment>
<evidence type="ECO:0000256" key="10">
    <source>
        <dbReference type="ARBA" id="ARBA00023014"/>
    </source>
</evidence>
<evidence type="ECO:0000256" key="2">
    <source>
        <dbReference type="ARBA" id="ARBA00003522"/>
    </source>
</evidence>
<dbReference type="InterPro" id="IPR006638">
    <property type="entry name" value="Elp3/MiaA/NifB-like_rSAM"/>
</dbReference>
<dbReference type="EMBL" id="JACCQK010000103">
    <property type="protein sequence ID" value="MBG0778770.1"/>
    <property type="molecule type" value="Genomic_DNA"/>
</dbReference>
<dbReference type="SFLD" id="SFLDG01068">
    <property type="entry name" value="FeMo_cofactor_biosynthesis_pro"/>
    <property type="match status" value="1"/>
</dbReference>
<evidence type="ECO:0000256" key="11">
    <source>
        <dbReference type="ARBA" id="ARBA00023231"/>
    </source>
</evidence>
<dbReference type="InterPro" id="IPR005980">
    <property type="entry name" value="Nase_CF_NifB"/>
</dbReference>
<comment type="pathway">
    <text evidence="3">Cofactor biosynthesis; Fe-Mo cofactor biosynthesis.</text>
</comment>
<evidence type="ECO:0000256" key="12">
    <source>
        <dbReference type="ARBA" id="ARBA00023239"/>
    </source>
</evidence>
<proteinExistence type="inferred from homology"/>
<dbReference type="SFLD" id="SFLDF00281">
    <property type="entry name" value="FeMo_cofactor_biosynthesis_pro"/>
    <property type="match status" value="1"/>
</dbReference>
<accession>A0A931G807</accession>
<keyword evidence="7" id="KW-0949">S-adenosyl-L-methionine</keyword>
<evidence type="ECO:0000256" key="7">
    <source>
        <dbReference type="ARBA" id="ARBA00022691"/>
    </source>
</evidence>
<dbReference type="SMART" id="SM00729">
    <property type="entry name" value="Elp3"/>
    <property type="match status" value="1"/>
</dbReference>
<dbReference type="InterPro" id="IPR000385">
    <property type="entry name" value="MoaA_NifB_PqqE_Fe-S-bd_CS"/>
</dbReference>
<dbReference type="AlphaFoldDB" id="A0A931G807"/>
<dbReference type="PANTHER" id="PTHR43787">
    <property type="entry name" value="FEMO COFACTOR BIOSYNTHESIS PROTEIN NIFB-RELATED"/>
    <property type="match status" value="1"/>
</dbReference>
<evidence type="ECO:0000313" key="17">
    <source>
        <dbReference type="Proteomes" id="UP000706172"/>
    </source>
</evidence>
<dbReference type="Gene3D" id="3.30.420.130">
    <property type="entry name" value="Dinitrogenase iron-molybdenum cofactor biosynthesis domain"/>
    <property type="match status" value="1"/>
</dbReference>
<keyword evidence="6" id="KW-0004">4Fe-4S</keyword>
<evidence type="ECO:0000256" key="14">
    <source>
        <dbReference type="ARBA" id="ARBA00032102"/>
    </source>
</evidence>
<evidence type="ECO:0000256" key="8">
    <source>
        <dbReference type="ARBA" id="ARBA00022723"/>
    </source>
</evidence>
<dbReference type="GO" id="GO:0046872">
    <property type="term" value="F:metal ion binding"/>
    <property type="evidence" value="ECO:0007669"/>
    <property type="project" value="UniProtKB-KW"/>
</dbReference>
<evidence type="ECO:0000313" key="16">
    <source>
        <dbReference type="EMBL" id="MBG0778770.1"/>
    </source>
</evidence>
<dbReference type="GO" id="GO:0032324">
    <property type="term" value="P:molybdopterin cofactor biosynthetic process"/>
    <property type="evidence" value="ECO:0007669"/>
    <property type="project" value="UniProtKB-ARBA"/>
</dbReference>
<feature type="non-terminal residue" evidence="16">
    <location>
        <position position="402"/>
    </location>
</feature>
<protein>
    <recommendedName>
        <fullName evidence="5">FeMo cofactor biosynthesis protein NifB</fullName>
    </recommendedName>
    <alternativeName>
        <fullName evidence="14">Nitrogenase cofactor maturase NifB</fullName>
    </alternativeName>
    <alternativeName>
        <fullName evidence="13">Radical SAM assemblase NifB</fullName>
    </alternativeName>
</protein>
<dbReference type="PROSITE" id="PS01305">
    <property type="entry name" value="MOAA_NIFB_PQQE"/>
    <property type="match status" value="1"/>
</dbReference>
<keyword evidence="8" id="KW-0479">Metal-binding</keyword>
<evidence type="ECO:0000256" key="5">
    <source>
        <dbReference type="ARBA" id="ARBA00021702"/>
    </source>
</evidence>
<evidence type="ECO:0000256" key="9">
    <source>
        <dbReference type="ARBA" id="ARBA00023004"/>
    </source>
</evidence>
<keyword evidence="11" id="KW-0535">Nitrogen fixation</keyword>
<dbReference type="InterPro" id="IPR013785">
    <property type="entry name" value="Aldolase_TIM"/>
</dbReference>
<comment type="caution">
    <text evidence="16">The sequence shown here is derived from an EMBL/GenBank/DDBJ whole genome shotgun (WGS) entry which is preliminary data.</text>
</comment>
<comment type="function">
    <text evidence="2">Involved in the biosynthesis of the iron-molybdenum cofactor (FeMo-co or M-cluster) found in the dinitrogenase enzyme of the nitrogenase complex in nitrogen-fixing microorganisms. NifB catalyzes the crucial step of radical SAM-dependent carbide insertion that occurs concomitant with the insertion of a 9th sulfur and the rearrangement/coupling of two [4Fe-4S] clusters into a [8Fe-9S-C] cluster, the precursor to the M-cluster.</text>
</comment>
<dbReference type="PANTHER" id="PTHR43787:SF13">
    <property type="entry name" value="FEMO COFACTOR BIOSYNTHESIS PROTEIN NIFB"/>
    <property type="match status" value="1"/>
</dbReference>
<dbReference type="Proteomes" id="UP000706172">
    <property type="component" value="Unassembled WGS sequence"/>
</dbReference>
<dbReference type="GO" id="GO:0051539">
    <property type="term" value="F:4 iron, 4 sulfur cluster binding"/>
    <property type="evidence" value="ECO:0007669"/>
    <property type="project" value="UniProtKB-KW"/>
</dbReference>
<dbReference type="SUPFAM" id="SSF102114">
    <property type="entry name" value="Radical SAM enzymes"/>
    <property type="match status" value="1"/>
</dbReference>
<keyword evidence="10" id="KW-0411">Iron-sulfur</keyword>
<dbReference type="Pfam" id="PF04055">
    <property type="entry name" value="Radical_SAM"/>
    <property type="match status" value="1"/>
</dbReference>
<dbReference type="NCBIfam" id="TIGR01290">
    <property type="entry name" value="nifB"/>
    <property type="match status" value="1"/>
</dbReference>
<dbReference type="SFLD" id="SFLDG01067">
    <property type="entry name" value="SPASM/twitch_domain_containing"/>
    <property type="match status" value="1"/>
</dbReference>
<organism evidence="16 17">
    <name type="scientific">Desulfotignum balticum</name>
    <dbReference type="NCBI Taxonomy" id="115781"/>
    <lineage>
        <taxon>Bacteria</taxon>
        <taxon>Pseudomonadati</taxon>
        <taxon>Thermodesulfobacteriota</taxon>
        <taxon>Desulfobacteria</taxon>
        <taxon>Desulfobacterales</taxon>
        <taxon>Desulfobacteraceae</taxon>
        <taxon>Desulfotignum</taxon>
    </lineage>
</organism>
<evidence type="ECO:0000256" key="3">
    <source>
        <dbReference type="ARBA" id="ARBA00005155"/>
    </source>
</evidence>
<reference evidence="16" key="1">
    <citation type="submission" date="2020-07" db="EMBL/GenBank/DDBJ databases">
        <title>Severe corrosion of carbon steel in oil field produced water can be linked to methanogenic archaea containing a special type of NiFe hydrogenase.</title>
        <authorList>
            <person name="Lahme S."/>
            <person name="Mand J."/>
            <person name="Longwell J."/>
            <person name="Smith R."/>
            <person name="Enning D."/>
        </authorList>
    </citation>
    <scope>NUCLEOTIDE SEQUENCE</scope>
    <source>
        <strain evidence="16">MIC098Bin6</strain>
    </source>
</reference>
<evidence type="ECO:0000256" key="4">
    <source>
        <dbReference type="ARBA" id="ARBA00006804"/>
    </source>
</evidence>
<dbReference type="InterPro" id="IPR036105">
    <property type="entry name" value="DiNase_FeMo-co_biosyn_sf"/>
</dbReference>
<dbReference type="Gene3D" id="3.20.20.70">
    <property type="entry name" value="Aldolase class I"/>
    <property type="match status" value="1"/>
</dbReference>
<dbReference type="Pfam" id="PF02579">
    <property type="entry name" value="Nitro_FeMo-Co"/>
    <property type="match status" value="1"/>
</dbReference>
<evidence type="ECO:0000256" key="13">
    <source>
        <dbReference type="ARBA" id="ARBA00030926"/>
    </source>
</evidence>
<keyword evidence="12" id="KW-0456">Lyase</keyword>